<dbReference type="AlphaFoldDB" id="A0A5B0N4A3"/>
<feature type="chain" id="PRO_5022951804" description="CBM1 domain-containing protein" evidence="1">
    <location>
        <begin position="21"/>
        <end position="88"/>
    </location>
</feature>
<protein>
    <recommendedName>
        <fullName evidence="4">CBM1 domain-containing protein</fullName>
    </recommendedName>
</protein>
<evidence type="ECO:0000313" key="2">
    <source>
        <dbReference type="EMBL" id="KAA1083396.1"/>
    </source>
</evidence>
<evidence type="ECO:0000313" key="3">
    <source>
        <dbReference type="Proteomes" id="UP000325313"/>
    </source>
</evidence>
<evidence type="ECO:0000256" key="1">
    <source>
        <dbReference type="SAM" id="SignalP"/>
    </source>
</evidence>
<proteinExistence type="predicted"/>
<organism evidence="2 3">
    <name type="scientific">Puccinia graminis f. sp. tritici</name>
    <dbReference type="NCBI Taxonomy" id="56615"/>
    <lineage>
        <taxon>Eukaryota</taxon>
        <taxon>Fungi</taxon>
        <taxon>Dikarya</taxon>
        <taxon>Basidiomycota</taxon>
        <taxon>Pucciniomycotina</taxon>
        <taxon>Pucciniomycetes</taxon>
        <taxon>Pucciniales</taxon>
        <taxon>Pucciniaceae</taxon>
        <taxon>Puccinia</taxon>
    </lineage>
</organism>
<keyword evidence="1" id="KW-0732">Signal</keyword>
<evidence type="ECO:0008006" key="4">
    <source>
        <dbReference type="Google" id="ProtNLM"/>
    </source>
</evidence>
<dbReference type="EMBL" id="VDEP01000438">
    <property type="protein sequence ID" value="KAA1083396.1"/>
    <property type="molecule type" value="Genomic_DNA"/>
</dbReference>
<dbReference type="Proteomes" id="UP000325313">
    <property type="component" value="Unassembled WGS sequence"/>
</dbReference>
<accession>A0A5B0N4A3</accession>
<gene>
    <name evidence="2" type="ORF">PGTUg99_031999</name>
</gene>
<comment type="caution">
    <text evidence="2">The sequence shown here is derived from an EMBL/GenBank/DDBJ whole genome shotgun (WGS) entry which is preliminary data.</text>
</comment>
<dbReference type="PROSITE" id="PS51257">
    <property type="entry name" value="PROKAR_LIPOPROTEIN"/>
    <property type="match status" value="1"/>
</dbReference>
<reference evidence="2 3" key="1">
    <citation type="submission" date="2019-05" db="EMBL/GenBank/DDBJ databases">
        <title>Emergence of the Ug99 lineage of the wheat stem rust pathogen through somatic hybridization.</title>
        <authorList>
            <person name="Li F."/>
            <person name="Upadhyaya N.M."/>
            <person name="Sperschneider J."/>
            <person name="Matny O."/>
            <person name="Nguyen-Phuc H."/>
            <person name="Mago R."/>
            <person name="Raley C."/>
            <person name="Miller M.E."/>
            <person name="Silverstein K.A.T."/>
            <person name="Henningsen E."/>
            <person name="Hirsch C.D."/>
            <person name="Visser B."/>
            <person name="Pretorius Z.A."/>
            <person name="Steffenson B.J."/>
            <person name="Schwessinger B."/>
            <person name="Dodds P.N."/>
            <person name="Figueroa M."/>
        </authorList>
    </citation>
    <scope>NUCLEOTIDE SEQUENCE [LARGE SCALE GENOMIC DNA]</scope>
    <source>
        <strain evidence="2 3">Ug99</strain>
    </source>
</reference>
<sequence>MHFFKSSVVILAVTCKLALAFNCHSQYGAGGCLNTVVGSVDVLSPALRPNGAGTTYFICEKGLAECCLDATFKIPPGRVADPNKCQLG</sequence>
<name>A0A5B0N4A3_PUCGR</name>
<feature type="signal peptide" evidence="1">
    <location>
        <begin position="1"/>
        <end position="20"/>
    </location>
</feature>